<evidence type="ECO:0000256" key="5">
    <source>
        <dbReference type="ARBA" id="ARBA00023242"/>
    </source>
</evidence>
<dbReference type="GO" id="GO:0005634">
    <property type="term" value="C:nucleus"/>
    <property type="evidence" value="ECO:0007669"/>
    <property type="project" value="UniProtKB-SubCell"/>
</dbReference>
<dbReference type="InterPro" id="IPR044567">
    <property type="entry name" value="CLSY/DRD1"/>
</dbReference>
<evidence type="ECO:0000313" key="7">
    <source>
        <dbReference type="EMBL" id="CAJ1779490.1"/>
    </source>
</evidence>
<keyword evidence="3" id="KW-0347">Helicase</keyword>
<evidence type="ECO:0000256" key="3">
    <source>
        <dbReference type="ARBA" id="ARBA00022806"/>
    </source>
</evidence>
<feature type="region of interest" description="Disordered" evidence="6">
    <location>
        <begin position="136"/>
        <end position="364"/>
    </location>
</feature>
<dbReference type="EMBL" id="OY731398">
    <property type="protein sequence ID" value="CAJ1779490.1"/>
    <property type="molecule type" value="Genomic_DNA"/>
</dbReference>
<keyword evidence="2" id="KW-0547">Nucleotide-binding</keyword>
<dbReference type="GO" id="GO:0004386">
    <property type="term" value="F:helicase activity"/>
    <property type="evidence" value="ECO:0007669"/>
    <property type="project" value="UniProtKB-KW"/>
</dbReference>
<feature type="compositionally biased region" description="Basic and acidic residues" evidence="6">
    <location>
        <begin position="136"/>
        <end position="147"/>
    </location>
</feature>
<dbReference type="PANTHER" id="PTHR45821">
    <property type="entry name" value="SNF2 DOMAIN-CONTAINING PROTEIN CLASSY 2-RELATED"/>
    <property type="match status" value="1"/>
</dbReference>
<sequence>MDGPGTGVPVACRTRSNKGVVVGNGLILGRKRKRKVNEHDDEVIYLGENLESEVGASGKTTSVSDASCSSPDAMKKGYMFMGEGEDDPIEVVDLEGGDGTEAELECCKRKTFKVKEEERGEEGEGCSVVADKVESFGDDECGARPEKPVVLIPDSDGGGQSEEKHGRDECSSFDDGYDSFSSSTESEDGETSDDDFKVEDDAEDDGVESESSGSEESDYSSDDDDERGEYKMVKERVRKVQSESESSRVWRRKGQRKREEEEEKWNGADCASVASSKSETCNGETKTAKEKREANQSVNDSDPEVVGDQWQTPCFSMPSEDEAPEDKEKESRGHQRVFMQKETKNSVVIKKSEKNNMVKANGKKTVDKSELHDILRMSSTTKNQYFEFFTECFRGKRDSKVSKEKVDVDKGQTRPLGSREAIPLIWNSMEKENPIEKSESEKELDMLWEEMEMLLQAEKIGSQVDNIRTNEERENEENSALQCKHDTIFDEQTGIYCRWCGWIATEIKYITPPFVSSV</sequence>
<dbReference type="AlphaFoldDB" id="A0AA86V7Z0"/>
<gene>
    <name evidence="7" type="ORF">AYBTSS11_LOCUS34</name>
</gene>
<evidence type="ECO:0000256" key="1">
    <source>
        <dbReference type="ARBA" id="ARBA00004123"/>
    </source>
</evidence>
<accession>A0AA86V7Z0</accession>
<evidence type="ECO:0000313" key="8">
    <source>
        <dbReference type="Proteomes" id="UP001189624"/>
    </source>
</evidence>
<keyword evidence="4" id="KW-0067">ATP-binding</keyword>
<evidence type="ECO:0000256" key="6">
    <source>
        <dbReference type="SAM" id="MobiDB-lite"/>
    </source>
</evidence>
<feature type="compositionally biased region" description="Polar residues" evidence="6">
    <location>
        <begin position="273"/>
        <end position="285"/>
    </location>
</feature>
<reference evidence="7" key="1">
    <citation type="submission" date="2023-10" db="EMBL/GenBank/DDBJ databases">
        <authorList>
            <person name="Domelevo Entfellner J.-B."/>
        </authorList>
    </citation>
    <scope>NUCLEOTIDE SEQUENCE</scope>
</reference>
<dbReference type="GO" id="GO:0005524">
    <property type="term" value="F:ATP binding"/>
    <property type="evidence" value="ECO:0007669"/>
    <property type="project" value="UniProtKB-KW"/>
</dbReference>
<keyword evidence="5" id="KW-0539">Nucleus</keyword>
<keyword evidence="8" id="KW-1185">Reference proteome</keyword>
<feature type="compositionally biased region" description="Basic and acidic residues" evidence="6">
    <location>
        <begin position="161"/>
        <end position="170"/>
    </location>
</feature>
<evidence type="ECO:0000256" key="2">
    <source>
        <dbReference type="ARBA" id="ARBA00022741"/>
    </source>
</evidence>
<dbReference type="PANTHER" id="PTHR45821:SF5">
    <property type="entry name" value="SNF2 DOMAIN-CONTAINING PROTEIN CLASSY 4"/>
    <property type="match status" value="1"/>
</dbReference>
<feature type="compositionally biased region" description="Basic and acidic residues" evidence="6">
    <location>
        <begin position="228"/>
        <end position="248"/>
    </location>
</feature>
<feature type="compositionally biased region" description="Acidic residues" evidence="6">
    <location>
        <begin position="185"/>
        <end position="227"/>
    </location>
</feature>
<dbReference type="Proteomes" id="UP001189624">
    <property type="component" value="Chromosome 1"/>
</dbReference>
<comment type="subcellular location">
    <subcellularLocation>
        <location evidence="1">Nucleus</location>
    </subcellularLocation>
</comment>
<evidence type="ECO:0000256" key="4">
    <source>
        <dbReference type="ARBA" id="ARBA00022840"/>
    </source>
</evidence>
<organism evidence="7 8">
    <name type="scientific">Sphenostylis stenocarpa</name>
    <dbReference type="NCBI Taxonomy" id="92480"/>
    <lineage>
        <taxon>Eukaryota</taxon>
        <taxon>Viridiplantae</taxon>
        <taxon>Streptophyta</taxon>
        <taxon>Embryophyta</taxon>
        <taxon>Tracheophyta</taxon>
        <taxon>Spermatophyta</taxon>
        <taxon>Magnoliopsida</taxon>
        <taxon>eudicotyledons</taxon>
        <taxon>Gunneridae</taxon>
        <taxon>Pentapetalae</taxon>
        <taxon>rosids</taxon>
        <taxon>fabids</taxon>
        <taxon>Fabales</taxon>
        <taxon>Fabaceae</taxon>
        <taxon>Papilionoideae</taxon>
        <taxon>50 kb inversion clade</taxon>
        <taxon>NPAAA clade</taxon>
        <taxon>indigoferoid/millettioid clade</taxon>
        <taxon>Phaseoleae</taxon>
        <taxon>Sphenostylis</taxon>
    </lineage>
</organism>
<dbReference type="Gramene" id="rna-AYBTSS11_LOCUS34">
    <property type="protein sequence ID" value="CAJ1779490.1"/>
    <property type="gene ID" value="gene-AYBTSS11_LOCUS34"/>
</dbReference>
<dbReference type="GO" id="GO:0080188">
    <property type="term" value="P:gene silencing by siRNA-directed DNA methylation"/>
    <property type="evidence" value="ECO:0007669"/>
    <property type="project" value="InterPro"/>
</dbReference>
<feature type="compositionally biased region" description="Basic and acidic residues" evidence="6">
    <location>
        <begin position="326"/>
        <end position="356"/>
    </location>
</feature>
<protein>
    <submittedName>
        <fullName evidence="7">Uncharacterized protein</fullName>
    </submittedName>
</protein>
<keyword evidence="3" id="KW-0378">Hydrolase</keyword>
<proteinExistence type="predicted"/>
<name>A0AA86V7Z0_9FABA</name>